<name>A0A1M5SIS5_9FLAO</name>
<dbReference type="EMBL" id="PVUB01000010">
    <property type="protein sequence ID" value="PRZ21002.1"/>
    <property type="molecule type" value="Genomic_DNA"/>
</dbReference>
<reference evidence="4" key="2">
    <citation type="submission" date="2016-11" db="EMBL/GenBank/DDBJ databases">
        <authorList>
            <person name="Varghese N."/>
            <person name="Submissions S."/>
        </authorList>
    </citation>
    <scope>NUCLEOTIDE SEQUENCE [LARGE SCALE GENOMIC DNA]</scope>
    <source>
        <strain evidence="4">DSM 19729</strain>
    </source>
</reference>
<evidence type="ECO:0000256" key="1">
    <source>
        <dbReference type="SAM" id="Phobius"/>
    </source>
</evidence>
<keyword evidence="1" id="KW-1133">Transmembrane helix</keyword>
<dbReference type="AlphaFoldDB" id="A0A1M5SIS5"/>
<dbReference type="RefSeq" id="WP_072945314.1">
    <property type="nucleotide sequence ID" value="NZ_FQWO01000012.1"/>
</dbReference>
<proteinExistence type="predicted"/>
<dbReference type="Proteomes" id="UP000237771">
    <property type="component" value="Unassembled WGS sequence"/>
</dbReference>
<evidence type="ECO:0000313" key="5">
    <source>
        <dbReference type="Proteomes" id="UP000237771"/>
    </source>
</evidence>
<keyword evidence="5" id="KW-1185">Reference proteome</keyword>
<dbReference type="STRING" id="280093.SAMN05443373_11217"/>
<evidence type="ECO:0000313" key="3">
    <source>
        <dbReference type="EMBL" id="SHH38391.1"/>
    </source>
</evidence>
<reference evidence="3" key="1">
    <citation type="submission" date="2016-11" db="EMBL/GenBank/DDBJ databases">
        <authorList>
            <person name="Jaros S."/>
            <person name="Januszkiewicz K."/>
            <person name="Wedrychowicz H."/>
        </authorList>
    </citation>
    <scope>NUCLEOTIDE SEQUENCE [LARGE SCALE GENOMIC DNA]</scope>
    <source>
        <strain evidence="3">DSM 19729</strain>
    </source>
</reference>
<reference evidence="2 5" key="3">
    <citation type="submission" date="2018-03" db="EMBL/GenBank/DDBJ databases">
        <title>Genomic Encyclopedia of Archaeal and Bacterial Type Strains, Phase II (KMG-II): from individual species to whole genera.</title>
        <authorList>
            <person name="Goeker M."/>
        </authorList>
    </citation>
    <scope>NUCLEOTIDE SEQUENCE [LARGE SCALE GENOMIC DNA]</scope>
    <source>
        <strain evidence="2 5">DSM 17797</strain>
    </source>
</reference>
<keyword evidence="1" id="KW-0812">Transmembrane</keyword>
<accession>A0A1M5SIS5</accession>
<sequence length="354" mass="41277">MKDVKKKILYIDPLLQNGHVNFNNIYIESLRKSGHLLEFVFVRGYEDKLNIDSSEVVYSIPKVFFKKDLGKLGNRIAYFFALLFIKLFVDFKKYDLIIFSSFEEVSFFLSNIKKCCLINHINVSTSVESKVKYFFLNKVLINNSLIVLDKETKSYLSTKGSYKIYVQPHGLPNAKSLIHTNEDDEFGYIFEELIKYKKILFSPSESSSDKDFINELIRSNKFMEYLEQEDILFVYKDKSPVVKRNTLVISVFLSQNAYDYLFLKSDIILIAYPTNFKYRVSGVLLECMANDKPCVVSRIDTLESYSDFFKYDAFYSNIDELIQIIGDLGKFNQNGGGFYRSLTMLEPNFNNFIN</sequence>
<dbReference type="EMBL" id="FQWO01000012">
    <property type="protein sequence ID" value="SHH38391.1"/>
    <property type="molecule type" value="Genomic_DNA"/>
</dbReference>
<organism evidence="3 4">
    <name type="scientific">Flavobacterium granuli</name>
    <dbReference type="NCBI Taxonomy" id="280093"/>
    <lineage>
        <taxon>Bacteria</taxon>
        <taxon>Pseudomonadati</taxon>
        <taxon>Bacteroidota</taxon>
        <taxon>Flavobacteriia</taxon>
        <taxon>Flavobacteriales</taxon>
        <taxon>Flavobacteriaceae</taxon>
        <taxon>Flavobacterium</taxon>
    </lineage>
</organism>
<evidence type="ECO:0000313" key="2">
    <source>
        <dbReference type="EMBL" id="PRZ21002.1"/>
    </source>
</evidence>
<dbReference type="Proteomes" id="UP000184384">
    <property type="component" value="Unassembled WGS sequence"/>
</dbReference>
<gene>
    <name evidence="2" type="ORF">BC624_11018</name>
    <name evidence="3" type="ORF">SAMN05443373_11217</name>
</gene>
<protein>
    <submittedName>
        <fullName evidence="3">Uncharacterized protein</fullName>
    </submittedName>
</protein>
<evidence type="ECO:0000313" key="4">
    <source>
        <dbReference type="Proteomes" id="UP000184384"/>
    </source>
</evidence>
<keyword evidence="1" id="KW-0472">Membrane</keyword>
<dbReference type="OrthoDB" id="1086646at2"/>
<feature type="transmembrane region" description="Helical" evidence="1">
    <location>
        <begin position="72"/>
        <end position="89"/>
    </location>
</feature>